<name>A0ABP6M1X3_9ACTN</name>
<feature type="signal peptide" evidence="1">
    <location>
        <begin position="1"/>
        <end position="29"/>
    </location>
</feature>
<sequence>MYGTMAAVNDTVAVALVTSLSTLTAAALAGSVSAWTTSRQLRHQALLAGEERAEQRENANREMRRESYERFLSQADAAYRVLDSGWMAKPFTESPHWEAGFAARRALDETYIRVRLVGPENVAEMGAAVVRGIGDEFRLHARIVGSHPDTSDCAADLDPSARAHALQARYATSGEFVAAARGALGAGLVQMPGAVNAGRSDSRR</sequence>
<organism evidence="2 3">
    <name type="scientific">Streptomyces glomeratus</name>
    <dbReference type="NCBI Taxonomy" id="284452"/>
    <lineage>
        <taxon>Bacteria</taxon>
        <taxon>Bacillati</taxon>
        <taxon>Actinomycetota</taxon>
        <taxon>Actinomycetes</taxon>
        <taxon>Kitasatosporales</taxon>
        <taxon>Streptomycetaceae</taxon>
        <taxon>Streptomyces</taxon>
    </lineage>
</organism>
<gene>
    <name evidence="2" type="ORF">GCM10010448_64040</name>
</gene>
<feature type="chain" id="PRO_5046499355" description="Secreted protein" evidence="1">
    <location>
        <begin position="30"/>
        <end position="204"/>
    </location>
</feature>
<dbReference type="EMBL" id="BAAAUF010000074">
    <property type="protein sequence ID" value="GAA3072386.1"/>
    <property type="molecule type" value="Genomic_DNA"/>
</dbReference>
<evidence type="ECO:0000256" key="1">
    <source>
        <dbReference type="SAM" id="SignalP"/>
    </source>
</evidence>
<keyword evidence="3" id="KW-1185">Reference proteome</keyword>
<comment type="caution">
    <text evidence="2">The sequence shown here is derived from an EMBL/GenBank/DDBJ whole genome shotgun (WGS) entry which is preliminary data.</text>
</comment>
<dbReference type="Proteomes" id="UP001501532">
    <property type="component" value="Unassembled WGS sequence"/>
</dbReference>
<evidence type="ECO:0008006" key="4">
    <source>
        <dbReference type="Google" id="ProtNLM"/>
    </source>
</evidence>
<proteinExistence type="predicted"/>
<accession>A0ABP6M1X3</accession>
<evidence type="ECO:0000313" key="2">
    <source>
        <dbReference type="EMBL" id="GAA3072386.1"/>
    </source>
</evidence>
<reference evidence="3" key="1">
    <citation type="journal article" date="2019" name="Int. J. Syst. Evol. Microbiol.">
        <title>The Global Catalogue of Microorganisms (GCM) 10K type strain sequencing project: providing services to taxonomists for standard genome sequencing and annotation.</title>
        <authorList>
            <consortium name="The Broad Institute Genomics Platform"/>
            <consortium name="The Broad Institute Genome Sequencing Center for Infectious Disease"/>
            <person name="Wu L."/>
            <person name="Ma J."/>
        </authorList>
    </citation>
    <scope>NUCLEOTIDE SEQUENCE [LARGE SCALE GENOMIC DNA]</scope>
    <source>
        <strain evidence="3">JCM 9091</strain>
    </source>
</reference>
<keyword evidence="1" id="KW-0732">Signal</keyword>
<protein>
    <recommendedName>
        <fullName evidence="4">Secreted protein</fullName>
    </recommendedName>
</protein>
<evidence type="ECO:0000313" key="3">
    <source>
        <dbReference type="Proteomes" id="UP001501532"/>
    </source>
</evidence>